<accession>A0A1I6HKW8</accession>
<organism evidence="2 3">
    <name type="scientific">Yoonia tamlensis</name>
    <dbReference type="NCBI Taxonomy" id="390270"/>
    <lineage>
        <taxon>Bacteria</taxon>
        <taxon>Pseudomonadati</taxon>
        <taxon>Pseudomonadota</taxon>
        <taxon>Alphaproteobacteria</taxon>
        <taxon>Rhodobacterales</taxon>
        <taxon>Paracoccaceae</taxon>
        <taxon>Yoonia</taxon>
    </lineage>
</organism>
<dbReference type="EMBL" id="FOYP01000002">
    <property type="protein sequence ID" value="SFR55058.1"/>
    <property type="molecule type" value="Genomic_DNA"/>
</dbReference>
<proteinExistence type="predicted"/>
<dbReference type="InterPro" id="IPR036108">
    <property type="entry name" value="4pyrrol_syn_uPrphyn_synt_sf"/>
</dbReference>
<dbReference type="AlphaFoldDB" id="A0A1I6HKW8"/>
<protein>
    <submittedName>
        <fullName evidence="2">Uroporphyrinogen-III synthase</fullName>
    </submittedName>
</protein>
<dbReference type="Proteomes" id="UP000199478">
    <property type="component" value="Unassembled WGS sequence"/>
</dbReference>
<dbReference type="STRING" id="390270.SAMN04488005_2811"/>
<sequence length="237" mass="24963">MTPSVIVTRPAPMGAQFAGQLRARFGARVSVIVSPLLQIEHLPVVDDFTGLEGAVFTSAQSVGAVQLPVGMQAWCVGAKTAARAQAAGFHVASVADDARALVRQITQAAPRGRLAHFRGRHVHENVAGQLRAARINCTEVIAYEQHALGLTENAKTSLNGTAPVVLPLFSARTATILQEQGPFHAPLHIVVMSKQIEQVVNGLNAQSVRIAARPDGDAMTQATVSGLDSLLKCNTDG</sequence>
<evidence type="ECO:0000313" key="3">
    <source>
        <dbReference type="Proteomes" id="UP000199478"/>
    </source>
</evidence>
<dbReference type="Gene3D" id="3.40.50.10090">
    <property type="match status" value="2"/>
</dbReference>
<dbReference type="CDD" id="cd06578">
    <property type="entry name" value="HemD"/>
    <property type="match status" value="1"/>
</dbReference>
<evidence type="ECO:0000313" key="2">
    <source>
        <dbReference type="EMBL" id="SFR55058.1"/>
    </source>
</evidence>
<name>A0A1I6HKW8_9RHOB</name>
<keyword evidence="3" id="KW-1185">Reference proteome</keyword>
<dbReference type="SUPFAM" id="SSF69618">
    <property type="entry name" value="HemD-like"/>
    <property type="match status" value="1"/>
</dbReference>
<gene>
    <name evidence="2" type="ORF">SAMN04488005_2811</name>
</gene>
<reference evidence="3" key="1">
    <citation type="submission" date="2016-10" db="EMBL/GenBank/DDBJ databases">
        <authorList>
            <person name="Varghese N."/>
            <person name="Submissions S."/>
        </authorList>
    </citation>
    <scope>NUCLEOTIDE SEQUENCE [LARGE SCALE GENOMIC DNA]</scope>
    <source>
        <strain evidence="3">DSM 26879</strain>
    </source>
</reference>
<dbReference type="InterPro" id="IPR003754">
    <property type="entry name" value="4pyrrol_synth_uPrphyn_synth"/>
</dbReference>
<dbReference type="Pfam" id="PF02602">
    <property type="entry name" value="HEM4"/>
    <property type="match status" value="1"/>
</dbReference>
<feature type="domain" description="Tetrapyrrole biosynthesis uroporphyrinogen III synthase" evidence="1">
    <location>
        <begin position="29"/>
        <end position="221"/>
    </location>
</feature>
<dbReference type="RefSeq" id="WP_207496927.1">
    <property type="nucleotide sequence ID" value="NZ_FOYP01000002.1"/>
</dbReference>
<evidence type="ECO:0000259" key="1">
    <source>
        <dbReference type="Pfam" id="PF02602"/>
    </source>
</evidence>
<dbReference type="GO" id="GO:0004852">
    <property type="term" value="F:uroporphyrinogen-III synthase activity"/>
    <property type="evidence" value="ECO:0007669"/>
    <property type="project" value="InterPro"/>
</dbReference>
<dbReference type="GO" id="GO:0033014">
    <property type="term" value="P:tetrapyrrole biosynthetic process"/>
    <property type="evidence" value="ECO:0007669"/>
    <property type="project" value="InterPro"/>
</dbReference>